<dbReference type="PANTHER" id="PTHR37540">
    <property type="entry name" value="TRANSCRIPTION FACTOR (ACR-2), PUTATIVE-RELATED-RELATED"/>
    <property type="match status" value="1"/>
</dbReference>
<dbReference type="Proteomes" id="UP000091918">
    <property type="component" value="Unassembled WGS sequence"/>
</dbReference>
<dbReference type="EMBL" id="LGUA01002016">
    <property type="protein sequence ID" value="OAX77828.1"/>
    <property type="molecule type" value="Genomic_DNA"/>
</dbReference>
<keyword evidence="3" id="KW-1185">Reference proteome</keyword>
<dbReference type="OrthoDB" id="3469466at2759"/>
<comment type="caution">
    <text evidence="2">The sequence shown here is derived from an EMBL/GenBank/DDBJ whole genome shotgun (WGS) entry which is preliminary data.</text>
</comment>
<gene>
    <name evidence="2" type="ORF">ACJ72_07869</name>
</gene>
<dbReference type="STRING" id="1658172.A0A1B7NM28"/>
<evidence type="ECO:0000313" key="2">
    <source>
        <dbReference type="EMBL" id="OAX77828.1"/>
    </source>
</evidence>
<organism evidence="2 3">
    <name type="scientific">Emergomyces africanus</name>
    <dbReference type="NCBI Taxonomy" id="1955775"/>
    <lineage>
        <taxon>Eukaryota</taxon>
        <taxon>Fungi</taxon>
        <taxon>Dikarya</taxon>
        <taxon>Ascomycota</taxon>
        <taxon>Pezizomycotina</taxon>
        <taxon>Eurotiomycetes</taxon>
        <taxon>Eurotiomycetidae</taxon>
        <taxon>Onygenales</taxon>
        <taxon>Ajellomycetaceae</taxon>
        <taxon>Emergomyces</taxon>
    </lineage>
</organism>
<feature type="region of interest" description="Disordered" evidence="1">
    <location>
        <begin position="63"/>
        <end position="159"/>
    </location>
</feature>
<dbReference type="AlphaFoldDB" id="A0A1B7NM28"/>
<name>A0A1B7NM28_9EURO</name>
<protein>
    <submittedName>
        <fullName evidence="2">Uncharacterized protein</fullName>
    </submittedName>
</protein>
<sequence length="390" mass="42994">MPPRARRARPTERHAAVTTIKTDSDARPNGVFHFVNVNPSSELQKSENRSVIRSHASKYIWRQHRAGRADSSNPSSSAIRPIPSVREPLISPTGPNATTKERLRPLTPDIVEGDATPSILPPPRESNPLPSREEEMAGLGQPLPEDENVGRNGDAPAATSYTSNLKSAQLSMAAAADMYEHENDTIAGPFNQLMTFIGEPANQFPSMLGGSAISKLMRYAAFELWPGLVLGAGNQKWTQKDVAQSWLPRAMSNPALFMAFLYGAAGHLQTRKRLESAYVAPQTREEKLEQIVCETETIKQLNKMMHDPQQTCTDEVILAVLCMAFNRIDYSRWTSDLDPAPKAPLRNLQWLDVYGGLSLNDQHVKGLFALIHTRGGLDQLKLPGLAETLS</sequence>
<proteinExistence type="predicted"/>
<evidence type="ECO:0000256" key="1">
    <source>
        <dbReference type="SAM" id="MobiDB-lite"/>
    </source>
</evidence>
<reference evidence="2 3" key="1">
    <citation type="submission" date="2015-07" db="EMBL/GenBank/DDBJ databases">
        <title>Emmonsia species relationships and genome sequence.</title>
        <authorList>
            <person name="Cuomo C.A."/>
            <person name="Schwartz I.S."/>
            <person name="Kenyon C."/>
            <person name="de Hoog G.S."/>
            <person name="Govender N.P."/>
            <person name="Botha A."/>
            <person name="Moreno L."/>
            <person name="de Vries M."/>
            <person name="Munoz J.F."/>
            <person name="Stielow J.B."/>
        </authorList>
    </citation>
    <scope>NUCLEOTIDE SEQUENCE [LARGE SCALE GENOMIC DNA]</scope>
    <source>
        <strain evidence="2 3">CBS 136260</strain>
    </source>
</reference>
<dbReference type="PANTHER" id="PTHR37540:SF5">
    <property type="entry name" value="TRANSCRIPTION FACTOR DOMAIN-CONTAINING PROTEIN"/>
    <property type="match status" value="1"/>
</dbReference>
<evidence type="ECO:0000313" key="3">
    <source>
        <dbReference type="Proteomes" id="UP000091918"/>
    </source>
</evidence>
<feature type="non-terminal residue" evidence="2">
    <location>
        <position position="390"/>
    </location>
</feature>
<accession>A0A1B7NM28</accession>
<feature type="region of interest" description="Disordered" evidence="1">
    <location>
        <begin position="1"/>
        <end position="28"/>
    </location>
</feature>